<organism evidence="2 3">
    <name type="scientific">Bacteroides faecichinchillae</name>
    <dbReference type="NCBI Taxonomy" id="871325"/>
    <lineage>
        <taxon>Bacteria</taxon>
        <taxon>Pseudomonadati</taxon>
        <taxon>Bacteroidota</taxon>
        <taxon>Bacteroidia</taxon>
        <taxon>Bacteroidales</taxon>
        <taxon>Bacteroidaceae</taxon>
        <taxon>Bacteroides</taxon>
    </lineage>
</organism>
<dbReference type="RefSeq" id="WP_025075854.1">
    <property type="nucleotide sequence ID" value="NZ_FQVD01000045.1"/>
</dbReference>
<feature type="transmembrane region" description="Helical" evidence="1">
    <location>
        <begin position="6"/>
        <end position="28"/>
    </location>
</feature>
<evidence type="ECO:0000313" key="2">
    <source>
        <dbReference type="EMBL" id="SHF90895.1"/>
    </source>
</evidence>
<accession>A0A1M5FHC2</accession>
<keyword evidence="1" id="KW-0472">Membrane</keyword>
<evidence type="ECO:0000313" key="3">
    <source>
        <dbReference type="Proteomes" id="UP000184436"/>
    </source>
</evidence>
<gene>
    <name evidence="2" type="ORF">SAMN05444349_14510</name>
</gene>
<keyword evidence="1" id="KW-1133">Transmembrane helix</keyword>
<dbReference type="AlphaFoldDB" id="A0A1M5FHC2"/>
<reference evidence="2 3" key="1">
    <citation type="submission" date="2016-11" db="EMBL/GenBank/DDBJ databases">
        <authorList>
            <person name="Jaros S."/>
            <person name="Januszkiewicz K."/>
            <person name="Wedrychowicz H."/>
        </authorList>
    </citation>
    <scope>NUCLEOTIDE SEQUENCE [LARGE SCALE GENOMIC DNA]</scope>
    <source>
        <strain evidence="2 3">DSM 26883</strain>
    </source>
</reference>
<dbReference type="EMBL" id="FQVD01000045">
    <property type="protein sequence ID" value="SHF90895.1"/>
    <property type="molecule type" value="Genomic_DNA"/>
</dbReference>
<keyword evidence="1" id="KW-0812">Transmembrane</keyword>
<name>A0A1M5FHC2_9BACE</name>
<dbReference type="Proteomes" id="UP000184436">
    <property type="component" value="Unassembled WGS sequence"/>
</dbReference>
<protein>
    <submittedName>
        <fullName evidence="2">Uncharacterized protein</fullName>
    </submittedName>
</protein>
<evidence type="ECO:0000256" key="1">
    <source>
        <dbReference type="SAM" id="Phobius"/>
    </source>
</evidence>
<keyword evidence="3" id="KW-1185">Reference proteome</keyword>
<dbReference type="STRING" id="871325.SAMN05444349_14510"/>
<sequence length="71" mass="8257">MSNWQEWIVGVLIIFCIIRVLYGIFLFFRRTKEKANPCSTCVTGCELKDMMEKKQKECGNKKKSTKKNCCG</sequence>
<proteinExistence type="predicted"/>
<dbReference type="OrthoDB" id="1049728at2"/>